<accession>A0AAD8JR46</accession>
<dbReference type="InterPro" id="IPR050390">
    <property type="entry name" value="C5-Methyltransferase"/>
</dbReference>
<proteinExistence type="predicted"/>
<dbReference type="EMBL" id="JAUHHV010000012">
    <property type="protein sequence ID" value="KAK1406345.1"/>
    <property type="molecule type" value="Genomic_DNA"/>
</dbReference>
<organism evidence="1 2">
    <name type="scientific">Tagetes erecta</name>
    <name type="common">African marigold</name>
    <dbReference type="NCBI Taxonomy" id="13708"/>
    <lineage>
        <taxon>Eukaryota</taxon>
        <taxon>Viridiplantae</taxon>
        <taxon>Streptophyta</taxon>
        <taxon>Embryophyta</taxon>
        <taxon>Tracheophyta</taxon>
        <taxon>Spermatophyta</taxon>
        <taxon>Magnoliopsida</taxon>
        <taxon>eudicotyledons</taxon>
        <taxon>Gunneridae</taxon>
        <taxon>Pentapetalae</taxon>
        <taxon>asterids</taxon>
        <taxon>campanulids</taxon>
        <taxon>Asterales</taxon>
        <taxon>Asteraceae</taxon>
        <taxon>Asteroideae</taxon>
        <taxon>Heliantheae alliance</taxon>
        <taxon>Tageteae</taxon>
        <taxon>Tagetes</taxon>
    </lineage>
</organism>
<evidence type="ECO:0000313" key="2">
    <source>
        <dbReference type="Proteomes" id="UP001229421"/>
    </source>
</evidence>
<evidence type="ECO:0000313" key="1">
    <source>
        <dbReference type="EMBL" id="KAK1406345.1"/>
    </source>
</evidence>
<dbReference type="PANTHER" id="PTHR23068">
    <property type="entry name" value="DNA CYTOSINE-5- -METHYLTRANSFERASE 3-RELATED"/>
    <property type="match status" value="1"/>
</dbReference>
<sequence length="167" mass="19877">MCLWFKCMNEQKDKLWRDLAKRIINTCMNEQMDKFCKYIPNHSTLLLPKAKRLWNPNRRITHRMLPDDTIGSRFFYYENVALALKGAWDKIYRFLFGVEPEVADLKYFCDAERKRGKTTFGSKTLLKTINTEHLLPKSNKVCLRKNFKLRKEKGRMNGCVFTKLKGE</sequence>
<dbReference type="GO" id="GO:0005634">
    <property type="term" value="C:nucleus"/>
    <property type="evidence" value="ECO:0007669"/>
    <property type="project" value="TreeGrafter"/>
</dbReference>
<comment type="caution">
    <text evidence="1">The sequence shown here is derived from an EMBL/GenBank/DDBJ whole genome shotgun (WGS) entry which is preliminary data.</text>
</comment>
<protein>
    <submittedName>
        <fullName evidence="1">Uncharacterized protein</fullName>
    </submittedName>
</protein>
<keyword evidence="2" id="KW-1185">Reference proteome</keyword>
<reference evidence="1" key="1">
    <citation type="journal article" date="2023" name="bioRxiv">
        <title>Improved chromosome-level genome assembly for marigold (Tagetes erecta).</title>
        <authorList>
            <person name="Jiang F."/>
            <person name="Yuan L."/>
            <person name="Wang S."/>
            <person name="Wang H."/>
            <person name="Xu D."/>
            <person name="Wang A."/>
            <person name="Fan W."/>
        </authorList>
    </citation>
    <scope>NUCLEOTIDE SEQUENCE</scope>
    <source>
        <strain evidence="1">WSJ</strain>
        <tissue evidence="1">Leaf</tissue>
    </source>
</reference>
<name>A0AAD8JR46_TARER</name>
<dbReference type="PANTHER" id="PTHR23068:SF25">
    <property type="entry name" value="DNA (CYTOSINE-5)-METHYLTRANSFERASE DRM2"/>
    <property type="match status" value="1"/>
</dbReference>
<dbReference type="AlphaFoldDB" id="A0AAD8JR46"/>
<gene>
    <name evidence="1" type="ORF">QVD17_41639</name>
</gene>
<dbReference type="GO" id="GO:0003886">
    <property type="term" value="F:DNA (cytosine-5-)-methyltransferase activity"/>
    <property type="evidence" value="ECO:0007669"/>
    <property type="project" value="TreeGrafter"/>
</dbReference>
<dbReference type="Proteomes" id="UP001229421">
    <property type="component" value="Unassembled WGS sequence"/>
</dbReference>